<dbReference type="EMBL" id="JAUEPS010000020">
    <property type="protein sequence ID" value="KAK0457632.1"/>
    <property type="molecule type" value="Genomic_DNA"/>
</dbReference>
<evidence type="ECO:0000313" key="2">
    <source>
        <dbReference type="EMBL" id="KAK0457632.1"/>
    </source>
</evidence>
<protein>
    <submittedName>
        <fullName evidence="2">Uncharacterized protein</fullName>
    </submittedName>
</protein>
<dbReference type="RefSeq" id="XP_060329931.1">
    <property type="nucleotide sequence ID" value="XM_060469666.1"/>
</dbReference>
<feature type="compositionally biased region" description="Low complexity" evidence="1">
    <location>
        <begin position="166"/>
        <end position="178"/>
    </location>
</feature>
<evidence type="ECO:0000256" key="1">
    <source>
        <dbReference type="SAM" id="MobiDB-lite"/>
    </source>
</evidence>
<keyword evidence="3" id="KW-1185">Reference proteome</keyword>
<reference evidence="2" key="1">
    <citation type="submission" date="2023-06" db="EMBL/GenBank/DDBJ databases">
        <authorList>
            <consortium name="Lawrence Berkeley National Laboratory"/>
            <person name="Ahrendt S."/>
            <person name="Sahu N."/>
            <person name="Indic B."/>
            <person name="Wong-Bajracharya J."/>
            <person name="Merenyi Z."/>
            <person name="Ke H.-M."/>
            <person name="Monk M."/>
            <person name="Kocsube S."/>
            <person name="Drula E."/>
            <person name="Lipzen A."/>
            <person name="Balint B."/>
            <person name="Henrissat B."/>
            <person name="Andreopoulos B."/>
            <person name="Martin F.M."/>
            <person name="Harder C.B."/>
            <person name="Rigling D."/>
            <person name="Ford K.L."/>
            <person name="Foster G.D."/>
            <person name="Pangilinan J."/>
            <person name="Papanicolaou A."/>
            <person name="Barry K."/>
            <person name="LaButti K."/>
            <person name="Viragh M."/>
            <person name="Koriabine M."/>
            <person name="Yan M."/>
            <person name="Riley R."/>
            <person name="Champramary S."/>
            <person name="Plett K.L."/>
            <person name="Tsai I.J."/>
            <person name="Slot J."/>
            <person name="Sipos G."/>
            <person name="Plett J."/>
            <person name="Nagy L.G."/>
            <person name="Grigoriev I.V."/>
        </authorList>
    </citation>
    <scope>NUCLEOTIDE SEQUENCE</scope>
    <source>
        <strain evidence="2">CCBAS 213</strain>
    </source>
</reference>
<gene>
    <name evidence="2" type="ORF">EV420DRAFT_1480289</name>
</gene>
<dbReference type="GeneID" id="85353214"/>
<comment type="caution">
    <text evidence="2">The sequence shown here is derived from an EMBL/GenBank/DDBJ whole genome shotgun (WGS) entry which is preliminary data.</text>
</comment>
<feature type="region of interest" description="Disordered" evidence="1">
    <location>
        <begin position="152"/>
        <end position="178"/>
    </location>
</feature>
<name>A0AA39KAW9_ARMTA</name>
<sequence>MSRTKKGRAPGAKRYSEDESMAMLQLVLDAVPLDTKLLRAKYDALLKLAHNKPTGDAQWPTVLELALKVHDAITEAQARSPKIIEIDGSDEDITAPQVPIGLLKGSKVSKSGTVLTKAYCVENPLAGAKSCAAGDKAENELRMYQILNGSEKDQRRNHSVHHAHHCSSSPSSNHNSNHFKAAQWHNVPTEPTALETLAFTAAAAPAEGSSTIGHSLMLSLTPRKVAIIKPDHVDESLQTSPHQGLEVYLPNFIKTNTVGQQLLVETEILLLSMQFCRDSFTTLHQCMNFASNQCCSSWKCCAFKNQAGHMSIMPTPQGIKSHIYYNTCMHRSKISVCIGDQDTQMSHFQFKDPQPPALEVTTHQCSQTRPQFMVDGWLLPSSFAVWPKVWFLRMQGITRQWKG</sequence>
<evidence type="ECO:0000313" key="3">
    <source>
        <dbReference type="Proteomes" id="UP001175211"/>
    </source>
</evidence>
<organism evidence="2 3">
    <name type="scientific">Armillaria tabescens</name>
    <name type="common">Ringless honey mushroom</name>
    <name type="synonym">Agaricus tabescens</name>
    <dbReference type="NCBI Taxonomy" id="1929756"/>
    <lineage>
        <taxon>Eukaryota</taxon>
        <taxon>Fungi</taxon>
        <taxon>Dikarya</taxon>
        <taxon>Basidiomycota</taxon>
        <taxon>Agaricomycotina</taxon>
        <taxon>Agaricomycetes</taxon>
        <taxon>Agaricomycetidae</taxon>
        <taxon>Agaricales</taxon>
        <taxon>Marasmiineae</taxon>
        <taxon>Physalacriaceae</taxon>
        <taxon>Desarmillaria</taxon>
    </lineage>
</organism>
<proteinExistence type="predicted"/>
<accession>A0AA39KAW9</accession>
<dbReference type="AlphaFoldDB" id="A0AA39KAW9"/>
<dbReference type="Proteomes" id="UP001175211">
    <property type="component" value="Unassembled WGS sequence"/>
</dbReference>